<proteinExistence type="predicted"/>
<dbReference type="Gene3D" id="3.30.559.10">
    <property type="entry name" value="Chloramphenicol acetyltransferase-like domain"/>
    <property type="match status" value="1"/>
</dbReference>
<dbReference type="Gene3D" id="3.30.559.30">
    <property type="entry name" value="Nonribosomal peptide synthetase, condensation domain"/>
    <property type="match status" value="1"/>
</dbReference>
<dbReference type="SUPFAM" id="SSF52777">
    <property type="entry name" value="CoA-dependent acyltransferases"/>
    <property type="match status" value="2"/>
</dbReference>
<keyword evidence="3" id="KW-1185">Reference proteome</keyword>
<organism evidence="2 3">
    <name type="scientific">Winogradskya consettensis</name>
    <dbReference type="NCBI Taxonomy" id="113560"/>
    <lineage>
        <taxon>Bacteria</taxon>
        <taxon>Bacillati</taxon>
        <taxon>Actinomycetota</taxon>
        <taxon>Actinomycetes</taxon>
        <taxon>Micromonosporales</taxon>
        <taxon>Micromonosporaceae</taxon>
        <taxon>Winogradskya</taxon>
    </lineage>
</organism>
<comment type="caution">
    <text evidence="2">The sequence shown here is derived from an EMBL/GenBank/DDBJ whole genome shotgun (WGS) entry which is preliminary data.</text>
</comment>
<dbReference type="Pfam" id="PF00668">
    <property type="entry name" value="Condensation"/>
    <property type="match status" value="1"/>
</dbReference>
<dbReference type="Proteomes" id="UP000680865">
    <property type="component" value="Unassembled WGS sequence"/>
</dbReference>
<evidence type="ECO:0000313" key="2">
    <source>
        <dbReference type="EMBL" id="GIM85416.1"/>
    </source>
</evidence>
<dbReference type="PANTHER" id="PTHR45527:SF1">
    <property type="entry name" value="FATTY ACID SYNTHASE"/>
    <property type="match status" value="1"/>
</dbReference>
<evidence type="ECO:0000259" key="1">
    <source>
        <dbReference type="Pfam" id="PF00668"/>
    </source>
</evidence>
<dbReference type="EMBL" id="BOQP01000085">
    <property type="protein sequence ID" value="GIM85416.1"/>
    <property type="molecule type" value="Genomic_DNA"/>
</dbReference>
<reference evidence="2" key="1">
    <citation type="submission" date="2021-03" db="EMBL/GenBank/DDBJ databases">
        <title>Whole genome shotgun sequence of Actinoplanes consettensis NBRC 14913.</title>
        <authorList>
            <person name="Komaki H."/>
            <person name="Tamura T."/>
        </authorList>
    </citation>
    <scope>NUCLEOTIDE SEQUENCE</scope>
    <source>
        <strain evidence="2">NBRC 14913</strain>
    </source>
</reference>
<accession>A0A919T519</accession>
<dbReference type="GO" id="GO:0003824">
    <property type="term" value="F:catalytic activity"/>
    <property type="evidence" value="ECO:0007669"/>
    <property type="project" value="InterPro"/>
</dbReference>
<evidence type="ECO:0000313" key="3">
    <source>
        <dbReference type="Proteomes" id="UP000680865"/>
    </source>
</evidence>
<dbReference type="PANTHER" id="PTHR45527">
    <property type="entry name" value="NONRIBOSOMAL PEPTIDE SYNTHETASE"/>
    <property type="match status" value="1"/>
</dbReference>
<dbReference type="GO" id="GO:0031177">
    <property type="term" value="F:phosphopantetheine binding"/>
    <property type="evidence" value="ECO:0007669"/>
    <property type="project" value="TreeGrafter"/>
</dbReference>
<dbReference type="AlphaFoldDB" id="A0A919T519"/>
<dbReference type="InterPro" id="IPR001242">
    <property type="entry name" value="Condensation_dom"/>
</dbReference>
<dbReference type="GO" id="GO:0043041">
    <property type="term" value="P:amino acid activation for nonribosomal peptide biosynthetic process"/>
    <property type="evidence" value="ECO:0007669"/>
    <property type="project" value="TreeGrafter"/>
</dbReference>
<sequence length="447" mass="49936">MSVRIPLSTNLATLCLFDKGDTDGAFGPRHLVVLGWRITGPLDLPTLQGALDDVVRRHEMLRTSIVREDGESYQKVHAPGSPRLELVELPLADTRPRDVLVDEFVNGVEASLMSVTELPHLRVVVGRFDDNDAVLVLVTHHIASDGWSLHVIIRDLASFYAARRGFGTPELPPVRQYSEYAMWQQEQLASATADEDRAYWRDKLKGVEITDIRADRRLTPEITALYSVHRFVLDEQLTTGTLNLARTMRSSPFMVLLAAFNVLLHQMTGVTDLVSTTITSGRIDASFNETVGAFFNLVPLRTDLSDCRNFMDLVRRTRETCLEAYTHELPFGEVAAQAPELTTTYTRDDGAVCAFQLLQNPAMTEPETVGDLQYAEVRERNLSCAETSDIPNGVLWGLDILSNGRIGGTMRFNSKQFDESTMVRMVADFRRVLTNGTTDPHRPLSAL</sequence>
<dbReference type="GO" id="GO:0005737">
    <property type="term" value="C:cytoplasm"/>
    <property type="evidence" value="ECO:0007669"/>
    <property type="project" value="TreeGrafter"/>
</dbReference>
<protein>
    <recommendedName>
        <fullName evidence="1">Condensation domain-containing protein</fullName>
    </recommendedName>
</protein>
<feature type="domain" description="Condensation" evidence="1">
    <location>
        <begin position="37"/>
        <end position="446"/>
    </location>
</feature>
<name>A0A919T519_9ACTN</name>
<gene>
    <name evidence="2" type="ORF">Aco04nite_96190</name>
</gene>
<dbReference type="InterPro" id="IPR023213">
    <property type="entry name" value="CAT-like_dom_sf"/>
</dbReference>
<dbReference type="GO" id="GO:0044550">
    <property type="term" value="P:secondary metabolite biosynthetic process"/>
    <property type="evidence" value="ECO:0007669"/>
    <property type="project" value="TreeGrafter"/>
</dbReference>
<dbReference type="GO" id="GO:0008610">
    <property type="term" value="P:lipid biosynthetic process"/>
    <property type="evidence" value="ECO:0007669"/>
    <property type="project" value="UniProtKB-ARBA"/>
</dbReference>
<dbReference type="RefSeq" id="WP_213003846.1">
    <property type="nucleotide sequence ID" value="NZ_BAAATW010000002.1"/>
</dbReference>